<dbReference type="EMBL" id="CAXDID020000043">
    <property type="protein sequence ID" value="CAL6001316.1"/>
    <property type="molecule type" value="Genomic_DNA"/>
</dbReference>
<proteinExistence type="predicted"/>
<evidence type="ECO:0000313" key="1">
    <source>
        <dbReference type="EMBL" id="CAI9976402.1"/>
    </source>
</evidence>
<protein>
    <submittedName>
        <fullName evidence="2">Hypothetical_protein</fullName>
    </submittedName>
</protein>
<keyword evidence="3" id="KW-1185">Reference proteome</keyword>
<comment type="caution">
    <text evidence="1">The sequence shown here is derived from an EMBL/GenBank/DDBJ whole genome shotgun (WGS) entry which is preliminary data.</text>
</comment>
<evidence type="ECO:0000313" key="3">
    <source>
        <dbReference type="Proteomes" id="UP001642409"/>
    </source>
</evidence>
<reference evidence="1" key="1">
    <citation type="submission" date="2023-06" db="EMBL/GenBank/DDBJ databases">
        <authorList>
            <person name="Kurt Z."/>
        </authorList>
    </citation>
    <scope>NUCLEOTIDE SEQUENCE</scope>
</reference>
<evidence type="ECO:0000313" key="2">
    <source>
        <dbReference type="EMBL" id="CAL6001316.1"/>
    </source>
</evidence>
<accession>A0AA86RH29</accession>
<name>A0AA86RH29_9EUKA</name>
<gene>
    <name evidence="2" type="ORF">HINF_LOCUS17383</name>
    <name evidence="1" type="ORF">HINF_LOCUS64047</name>
</gene>
<dbReference type="AlphaFoldDB" id="A0AA86RH29"/>
<organism evidence="1">
    <name type="scientific">Hexamita inflata</name>
    <dbReference type="NCBI Taxonomy" id="28002"/>
    <lineage>
        <taxon>Eukaryota</taxon>
        <taxon>Metamonada</taxon>
        <taxon>Diplomonadida</taxon>
        <taxon>Hexamitidae</taxon>
        <taxon>Hexamitinae</taxon>
        <taxon>Hexamita</taxon>
    </lineage>
</organism>
<dbReference type="EMBL" id="CATOUU010001173">
    <property type="protein sequence ID" value="CAI9976402.1"/>
    <property type="molecule type" value="Genomic_DNA"/>
</dbReference>
<dbReference type="Proteomes" id="UP001642409">
    <property type="component" value="Unassembled WGS sequence"/>
</dbReference>
<sequence length="149" mass="17623">MKTRTGTSPLIRIEQIYYDFQIYTRLFIKMQVELTQKFKQYVQILYAGVPGPITYFYFISKVISSYNITSDSTMLSFQIRYLSSHVMPGVHLFTTDIQRSTQFNLKDRNAYVIRQDRNQKYIAVLHNDNVDKMSSHLQNETKRIIVQCS</sequence>
<reference evidence="2 3" key="2">
    <citation type="submission" date="2024-07" db="EMBL/GenBank/DDBJ databases">
        <authorList>
            <person name="Akdeniz Z."/>
        </authorList>
    </citation>
    <scope>NUCLEOTIDE SEQUENCE [LARGE SCALE GENOMIC DNA]</scope>
</reference>